<dbReference type="OrthoDB" id="5432776at2"/>
<protein>
    <recommendedName>
        <fullName evidence="3">DUF4177 domain-containing protein</fullName>
    </recommendedName>
</protein>
<dbReference type="STRING" id="1121326.CLMAG_40740"/>
<dbReference type="PATRIC" id="fig|1121326.3.peg.4127"/>
<dbReference type="Proteomes" id="UP000076603">
    <property type="component" value="Unassembled WGS sequence"/>
</dbReference>
<dbReference type="RefSeq" id="WP_073393079.1">
    <property type="nucleotide sequence ID" value="NZ_FQXL01000008.1"/>
</dbReference>
<dbReference type="Pfam" id="PF13783">
    <property type="entry name" value="DUF4177"/>
    <property type="match status" value="1"/>
</dbReference>
<evidence type="ECO:0008006" key="3">
    <source>
        <dbReference type="Google" id="ProtNLM"/>
    </source>
</evidence>
<reference evidence="1 2" key="1">
    <citation type="submission" date="2016-04" db="EMBL/GenBank/DDBJ databases">
        <title>Genome sequence of Clostridium magnum DSM 2767.</title>
        <authorList>
            <person name="Poehlein A."/>
            <person name="Uhlig R."/>
            <person name="Fischer R."/>
            <person name="Bahl H."/>
            <person name="Daniel R."/>
        </authorList>
    </citation>
    <scope>NUCLEOTIDE SEQUENCE [LARGE SCALE GENOMIC DNA]</scope>
    <source>
        <strain evidence="1 2">DSM 2767</strain>
    </source>
</reference>
<dbReference type="InterPro" id="IPR025234">
    <property type="entry name" value="YjzH-like"/>
</dbReference>
<evidence type="ECO:0000313" key="1">
    <source>
        <dbReference type="EMBL" id="KZL90303.1"/>
    </source>
</evidence>
<comment type="caution">
    <text evidence="1">The sequence shown here is derived from an EMBL/GenBank/DDBJ whole genome shotgun (WGS) entry which is preliminary data.</text>
</comment>
<dbReference type="AlphaFoldDB" id="A0A162RS54"/>
<gene>
    <name evidence="1" type="ORF">CLMAG_40740</name>
</gene>
<evidence type="ECO:0000313" key="2">
    <source>
        <dbReference type="Proteomes" id="UP000076603"/>
    </source>
</evidence>
<dbReference type="EMBL" id="LWAE01000005">
    <property type="protein sequence ID" value="KZL90303.1"/>
    <property type="molecule type" value="Genomic_DNA"/>
</dbReference>
<organism evidence="1 2">
    <name type="scientific">Clostridium magnum DSM 2767</name>
    <dbReference type="NCBI Taxonomy" id="1121326"/>
    <lineage>
        <taxon>Bacteria</taxon>
        <taxon>Bacillati</taxon>
        <taxon>Bacillota</taxon>
        <taxon>Clostridia</taxon>
        <taxon>Eubacteriales</taxon>
        <taxon>Clostridiaceae</taxon>
        <taxon>Clostridium</taxon>
    </lineage>
</organism>
<proteinExistence type="predicted"/>
<name>A0A162RS54_9CLOT</name>
<keyword evidence="2" id="KW-1185">Reference proteome</keyword>
<accession>A0A162RS54</accession>
<sequence length="38" mass="4463">MKKYQYKCVCIIGSGERTTRILNEYGQQGWELVTTCYV</sequence>